<organism evidence="1 2">
    <name type="scientific">Carboxydothermus ferrireducens DSM 11255</name>
    <dbReference type="NCBI Taxonomy" id="1119529"/>
    <lineage>
        <taxon>Bacteria</taxon>
        <taxon>Bacillati</taxon>
        <taxon>Bacillota</taxon>
        <taxon>Clostridia</taxon>
        <taxon>Thermoanaerobacterales</taxon>
        <taxon>Thermoanaerobacteraceae</taxon>
        <taxon>Carboxydothermus</taxon>
    </lineage>
</organism>
<evidence type="ECO:0000313" key="2">
    <source>
        <dbReference type="Proteomes" id="UP000604066"/>
    </source>
</evidence>
<dbReference type="EMBL" id="JACCBS010000002">
    <property type="protein sequence ID" value="NYE57355.1"/>
    <property type="molecule type" value="Genomic_DNA"/>
</dbReference>
<comment type="caution">
    <text evidence="1">The sequence shown here is derived from an EMBL/GenBank/DDBJ whole genome shotgun (WGS) entry which is preliminary data.</text>
</comment>
<sequence length="45" mass="5233">MVSFIFLLLTYVHYCVIVNNEIMFIKEVRHAAATKMPPCKLFITS</sequence>
<protein>
    <submittedName>
        <fullName evidence="1">Uncharacterized protein</fullName>
    </submittedName>
</protein>
<keyword evidence="2" id="KW-1185">Reference proteome</keyword>
<dbReference type="Proteomes" id="UP000604066">
    <property type="component" value="Unassembled WGS sequence"/>
</dbReference>
<accession>A0ABX2RBV8</accession>
<evidence type="ECO:0000313" key="1">
    <source>
        <dbReference type="EMBL" id="NYE57355.1"/>
    </source>
</evidence>
<reference evidence="1 2" key="1">
    <citation type="submission" date="2020-07" db="EMBL/GenBank/DDBJ databases">
        <title>Genomic Encyclopedia of Type Strains, Phase III (KMG-III): the genomes of soil and plant-associated and newly described type strains.</title>
        <authorList>
            <person name="Whitman W."/>
        </authorList>
    </citation>
    <scope>NUCLEOTIDE SEQUENCE [LARGE SCALE GENOMIC DNA]</scope>
    <source>
        <strain evidence="1 2">DSM 11255</strain>
    </source>
</reference>
<gene>
    <name evidence="1" type="ORF">HDG70_001070</name>
</gene>
<proteinExistence type="predicted"/>
<name>A0ABX2RBV8_9THEO</name>